<dbReference type="Pfam" id="PF01370">
    <property type="entry name" value="Epimerase"/>
    <property type="match status" value="1"/>
</dbReference>
<dbReference type="RefSeq" id="WP_203904617.1">
    <property type="nucleotide sequence ID" value="NZ_BOPF01000045.1"/>
</dbReference>
<evidence type="ECO:0000313" key="3">
    <source>
        <dbReference type="Proteomes" id="UP000619260"/>
    </source>
</evidence>
<dbReference type="InterPro" id="IPR036291">
    <property type="entry name" value="NAD(P)-bd_dom_sf"/>
</dbReference>
<dbReference type="PANTHER" id="PTHR43245">
    <property type="entry name" value="BIFUNCTIONAL POLYMYXIN RESISTANCE PROTEIN ARNA"/>
    <property type="match status" value="1"/>
</dbReference>
<gene>
    <name evidence="2" type="ORF">Val02_80910</name>
</gene>
<evidence type="ECO:0000313" key="2">
    <source>
        <dbReference type="EMBL" id="GIJ51205.1"/>
    </source>
</evidence>
<organism evidence="2 3">
    <name type="scientific">Virgisporangium aliadipatigenens</name>
    <dbReference type="NCBI Taxonomy" id="741659"/>
    <lineage>
        <taxon>Bacteria</taxon>
        <taxon>Bacillati</taxon>
        <taxon>Actinomycetota</taxon>
        <taxon>Actinomycetes</taxon>
        <taxon>Micromonosporales</taxon>
        <taxon>Micromonosporaceae</taxon>
        <taxon>Virgisporangium</taxon>
    </lineage>
</organism>
<dbReference type="InterPro" id="IPR050177">
    <property type="entry name" value="Lipid_A_modif_metabolic_enz"/>
</dbReference>
<feature type="domain" description="NAD-dependent epimerase/dehydratase" evidence="1">
    <location>
        <begin position="3"/>
        <end position="216"/>
    </location>
</feature>
<reference evidence="2" key="1">
    <citation type="submission" date="2021-01" db="EMBL/GenBank/DDBJ databases">
        <title>Whole genome shotgun sequence of Virgisporangium aliadipatigenens NBRC 105644.</title>
        <authorList>
            <person name="Komaki H."/>
            <person name="Tamura T."/>
        </authorList>
    </citation>
    <scope>NUCLEOTIDE SEQUENCE</scope>
    <source>
        <strain evidence="2">NBRC 105644</strain>
    </source>
</reference>
<dbReference type="Proteomes" id="UP000619260">
    <property type="component" value="Unassembled WGS sequence"/>
</dbReference>
<dbReference type="InterPro" id="IPR001509">
    <property type="entry name" value="Epimerase_deHydtase"/>
</dbReference>
<evidence type="ECO:0000259" key="1">
    <source>
        <dbReference type="Pfam" id="PF01370"/>
    </source>
</evidence>
<keyword evidence="3" id="KW-1185">Reference proteome</keyword>
<dbReference type="PANTHER" id="PTHR43245:SF13">
    <property type="entry name" value="UDP-D-APIOSE_UDP-D-XYLOSE SYNTHASE 2"/>
    <property type="match status" value="1"/>
</dbReference>
<dbReference type="EMBL" id="BOPF01000045">
    <property type="protein sequence ID" value="GIJ51205.1"/>
    <property type="molecule type" value="Genomic_DNA"/>
</dbReference>
<sequence>MRVLVSGAGGFLGRVLTRVLREHGHRVVGLTRSDVDLTDGPGVARFVRAAGDLDGLVHLAARVRVRESFEAPAAYWAANVGGTANLLAAGDFARVVLASTTAVYGGGHTGALTEATPTAPGSPYAASKLAAERLLRQVPAAVTVLRCVNVVGGWDGVADPDRTRIVNNALAVAAGEKPHLSINGAGDAVRDFVHVRDAAEAFRLALAGPPGTYNLGTGVGASVAEVVEAARRVTGHPVPLMHIYPGPMPSGPKSGDPPVEEPHTLVADPALVKAALGWEPRRSDIGTILRDGWHARTGQKVASSHSPSAAPPS</sequence>
<name>A0A8J4DUD7_9ACTN</name>
<comment type="caution">
    <text evidence="2">The sequence shown here is derived from an EMBL/GenBank/DDBJ whole genome shotgun (WGS) entry which is preliminary data.</text>
</comment>
<dbReference type="SUPFAM" id="SSF51735">
    <property type="entry name" value="NAD(P)-binding Rossmann-fold domains"/>
    <property type="match status" value="1"/>
</dbReference>
<protein>
    <submittedName>
        <fullName evidence="2">UDP-glucose 4-epimerase GalE</fullName>
    </submittedName>
</protein>
<proteinExistence type="predicted"/>
<accession>A0A8J4DUD7</accession>
<dbReference type="Gene3D" id="3.40.50.720">
    <property type="entry name" value="NAD(P)-binding Rossmann-like Domain"/>
    <property type="match status" value="1"/>
</dbReference>
<dbReference type="AlphaFoldDB" id="A0A8J4DUD7"/>